<proteinExistence type="inferred from homology"/>
<evidence type="ECO:0000313" key="4">
    <source>
        <dbReference type="EMBL" id="MDT7014669.1"/>
    </source>
</evidence>
<comment type="caution">
    <text evidence="4">The sequence shown here is derived from an EMBL/GenBank/DDBJ whole genome shotgun (WGS) entry which is preliminary data.</text>
</comment>
<dbReference type="Proteomes" id="UP001254075">
    <property type="component" value="Unassembled WGS sequence"/>
</dbReference>
<name>A0AAW8W5R3_9LACO</name>
<evidence type="ECO:0000313" key="5">
    <source>
        <dbReference type="Proteomes" id="UP001254075"/>
    </source>
</evidence>
<dbReference type="AlphaFoldDB" id="A0AAW8W5R3"/>
<dbReference type="InterPro" id="IPR053162">
    <property type="entry name" value="DnaD"/>
</dbReference>
<dbReference type="EMBL" id="JAVLAM010000001">
    <property type="protein sequence ID" value="MDT7014669.1"/>
    <property type="molecule type" value="Genomic_DNA"/>
</dbReference>
<feature type="region of interest" description="Disordered" evidence="2">
    <location>
        <begin position="102"/>
        <end position="140"/>
    </location>
</feature>
<feature type="compositionally biased region" description="Basic and acidic residues" evidence="2">
    <location>
        <begin position="128"/>
        <end position="137"/>
    </location>
</feature>
<feature type="compositionally biased region" description="Polar residues" evidence="2">
    <location>
        <begin position="102"/>
        <end position="127"/>
    </location>
</feature>
<dbReference type="SUPFAM" id="SSF158499">
    <property type="entry name" value="DnaD domain-like"/>
    <property type="match status" value="1"/>
</dbReference>
<dbReference type="PANTHER" id="PTHR37293">
    <property type="entry name" value="PHAGE REPLICATION PROTEIN-RELATED"/>
    <property type="match status" value="1"/>
</dbReference>
<reference evidence="4" key="1">
    <citation type="submission" date="2023-08" db="EMBL/GenBank/DDBJ databases">
        <authorList>
            <person name="Page C.A."/>
            <person name="Perez-Diaz I.M."/>
        </authorList>
    </citation>
    <scope>NUCLEOTIDE SEQUENCE</scope>
    <source>
        <strain evidence="4">3.8.38</strain>
    </source>
</reference>
<dbReference type="RefSeq" id="WP_313845276.1">
    <property type="nucleotide sequence ID" value="NZ_JAVLAM010000001.1"/>
</dbReference>
<evidence type="ECO:0000259" key="3">
    <source>
        <dbReference type="Pfam" id="PF07261"/>
    </source>
</evidence>
<protein>
    <submittedName>
        <fullName evidence="4">DnaD domain protein</fullName>
    </submittedName>
</protein>
<evidence type="ECO:0000256" key="2">
    <source>
        <dbReference type="SAM" id="MobiDB-lite"/>
    </source>
</evidence>
<gene>
    <name evidence="4" type="ORF">RI532_09670</name>
</gene>
<feature type="domain" description="DnaB/C C-terminal" evidence="3">
    <location>
        <begin position="156"/>
        <end position="221"/>
    </location>
</feature>
<dbReference type="NCBIfam" id="TIGR01446">
    <property type="entry name" value="DnaD_dom"/>
    <property type="match status" value="1"/>
</dbReference>
<accession>A0AAW8W5R3</accession>
<dbReference type="PANTHER" id="PTHR37293:SF5">
    <property type="entry name" value="DNA REPLICATION PROTEIN"/>
    <property type="match status" value="1"/>
</dbReference>
<evidence type="ECO:0000256" key="1">
    <source>
        <dbReference type="ARBA" id="ARBA00093462"/>
    </source>
</evidence>
<organism evidence="4 5">
    <name type="scientific">Levilactobacillus namurensis</name>
    <dbReference type="NCBI Taxonomy" id="380393"/>
    <lineage>
        <taxon>Bacteria</taxon>
        <taxon>Bacillati</taxon>
        <taxon>Bacillota</taxon>
        <taxon>Bacilli</taxon>
        <taxon>Lactobacillales</taxon>
        <taxon>Lactobacillaceae</taxon>
        <taxon>Levilactobacillus</taxon>
    </lineage>
</organism>
<dbReference type="InterPro" id="IPR034829">
    <property type="entry name" value="DnaD-like_sf"/>
</dbReference>
<comment type="similarity">
    <text evidence="1">Belongs to the DnaB/DnaD family.</text>
</comment>
<sequence length="289" mass="32355">MNYLMQIRAFDDYRLYKQKLSAGQVSLWYTLMSINNKAGWSTWFTAANATLESLSGLSRSGIVKNRNVLKQLNLIDFSSNGRKATSYRVCVLYTSDSAQGSTQRSVQDSTQQGTQRSVQDSSALVKQNETKLNKKNDDDDAGVTRLSVIDKWTSLWGFPNAIAMPEINDWLEQLPADVIDLAITIAGEHNVQSRGALKYMQAVIDGWQKRKITTLDQAKKAAAEHDQRMKNGRGSSKPTRAKETLPTWAQKTPDKPDSDGKLSPEHQAALDARIKKFKARRPEKEEATS</sequence>
<feature type="region of interest" description="Disordered" evidence="2">
    <location>
        <begin position="218"/>
        <end position="289"/>
    </location>
</feature>
<dbReference type="InterPro" id="IPR006343">
    <property type="entry name" value="DnaB/C_C"/>
</dbReference>
<feature type="compositionally biased region" description="Basic and acidic residues" evidence="2">
    <location>
        <begin position="218"/>
        <end position="229"/>
    </location>
</feature>
<feature type="compositionally biased region" description="Basic and acidic residues" evidence="2">
    <location>
        <begin position="252"/>
        <end position="264"/>
    </location>
</feature>
<dbReference type="Pfam" id="PF07261">
    <property type="entry name" value="DnaB_2"/>
    <property type="match status" value="1"/>
</dbReference>
<dbReference type="Gene3D" id="1.10.10.630">
    <property type="entry name" value="DnaD domain-like"/>
    <property type="match status" value="1"/>
</dbReference>
<feature type="compositionally biased region" description="Basic and acidic residues" evidence="2">
    <location>
        <begin position="280"/>
        <end position="289"/>
    </location>
</feature>